<organism evidence="1 2">
    <name type="scientific">Ceratitis capitata</name>
    <name type="common">Mediterranean fruit fly</name>
    <name type="synonym">Tephritis capitata</name>
    <dbReference type="NCBI Taxonomy" id="7213"/>
    <lineage>
        <taxon>Eukaryota</taxon>
        <taxon>Metazoa</taxon>
        <taxon>Ecdysozoa</taxon>
        <taxon>Arthropoda</taxon>
        <taxon>Hexapoda</taxon>
        <taxon>Insecta</taxon>
        <taxon>Pterygota</taxon>
        <taxon>Neoptera</taxon>
        <taxon>Endopterygota</taxon>
        <taxon>Diptera</taxon>
        <taxon>Brachycera</taxon>
        <taxon>Muscomorpha</taxon>
        <taxon>Tephritoidea</taxon>
        <taxon>Tephritidae</taxon>
        <taxon>Ceratitis</taxon>
        <taxon>Ceratitis</taxon>
    </lineage>
</organism>
<gene>
    <name evidence="1" type="ORF">CCAP1982_LOCUS12788</name>
</gene>
<dbReference type="AlphaFoldDB" id="A0A811V1F0"/>
<protein>
    <submittedName>
        <fullName evidence="1">(Mediterranean fruit fly) hypothetical protein</fullName>
    </submittedName>
</protein>
<evidence type="ECO:0000313" key="1">
    <source>
        <dbReference type="EMBL" id="CAD7004378.1"/>
    </source>
</evidence>
<dbReference type="Proteomes" id="UP000606786">
    <property type="component" value="Unassembled WGS sequence"/>
</dbReference>
<dbReference type="EMBL" id="CAJHJT010000034">
    <property type="protein sequence ID" value="CAD7004378.1"/>
    <property type="molecule type" value="Genomic_DNA"/>
</dbReference>
<evidence type="ECO:0000313" key="2">
    <source>
        <dbReference type="Proteomes" id="UP000606786"/>
    </source>
</evidence>
<reference evidence="1" key="1">
    <citation type="submission" date="2020-11" db="EMBL/GenBank/DDBJ databases">
        <authorList>
            <person name="Whitehead M."/>
        </authorList>
    </citation>
    <scope>NUCLEOTIDE SEQUENCE</scope>
    <source>
        <strain evidence="1">EGII</strain>
    </source>
</reference>
<name>A0A811V1F0_CERCA</name>
<sequence>MHSKRDAFPRVSTKIHQNSITALFGDLPLNTITNLWNLTPTVRTLFALPQRHLQSHTSSKGTIVHSIAASPATNAAGKVYRRDNQNTKQQGSSSPSSSLCSSLLCSSSETSSSSWSSVSSSILWCRTKTHLAKLLLKSAVNAVMCNVAVMVVVVETAVSCAVLCAVSALGLVAVETHPPTGSAYAPTVKIWLPDARNVADADAAQSAMELMTMERICQ</sequence>
<proteinExistence type="predicted"/>
<keyword evidence="2" id="KW-1185">Reference proteome</keyword>
<comment type="caution">
    <text evidence="1">The sequence shown here is derived from an EMBL/GenBank/DDBJ whole genome shotgun (WGS) entry which is preliminary data.</text>
</comment>
<accession>A0A811V1F0</accession>